<dbReference type="InterPro" id="IPR036249">
    <property type="entry name" value="Thioredoxin-like_sf"/>
</dbReference>
<name>A0A2V3ZY32_9BACT</name>
<organism evidence="1 2">
    <name type="scientific">Marinifilum breve</name>
    <dbReference type="NCBI Taxonomy" id="2184082"/>
    <lineage>
        <taxon>Bacteria</taxon>
        <taxon>Pseudomonadati</taxon>
        <taxon>Bacteroidota</taxon>
        <taxon>Bacteroidia</taxon>
        <taxon>Marinilabiliales</taxon>
        <taxon>Marinifilaceae</taxon>
    </lineage>
</organism>
<accession>A0A2V3ZY32</accession>
<dbReference type="AlphaFoldDB" id="A0A2V3ZY32"/>
<dbReference type="SUPFAM" id="SSF52833">
    <property type="entry name" value="Thioredoxin-like"/>
    <property type="match status" value="1"/>
</dbReference>
<dbReference type="EMBL" id="QFLI01000003">
    <property type="protein sequence ID" value="PXY01369.1"/>
    <property type="molecule type" value="Genomic_DNA"/>
</dbReference>
<evidence type="ECO:0008006" key="3">
    <source>
        <dbReference type="Google" id="ProtNLM"/>
    </source>
</evidence>
<keyword evidence="2" id="KW-1185">Reference proteome</keyword>
<gene>
    <name evidence="1" type="ORF">DF185_07740</name>
</gene>
<proteinExistence type="predicted"/>
<reference evidence="1 2" key="1">
    <citation type="submission" date="2018-05" db="EMBL/GenBank/DDBJ databases">
        <title>Marinifilum breve JC075T sp. nov., a marine bacterium isolated from Yongle Blue Hole in the South China Sea.</title>
        <authorList>
            <person name="Fu T."/>
        </authorList>
    </citation>
    <scope>NUCLEOTIDE SEQUENCE [LARGE SCALE GENOMIC DNA]</scope>
    <source>
        <strain evidence="1 2">JC075</strain>
    </source>
</reference>
<evidence type="ECO:0000313" key="1">
    <source>
        <dbReference type="EMBL" id="PXY01369.1"/>
    </source>
</evidence>
<comment type="caution">
    <text evidence="1">The sequence shown here is derived from an EMBL/GenBank/DDBJ whole genome shotgun (WGS) entry which is preliminary data.</text>
</comment>
<evidence type="ECO:0000313" key="2">
    <source>
        <dbReference type="Proteomes" id="UP000248079"/>
    </source>
</evidence>
<sequence>MSVIATILLVVMFINTAYTEMKTESVKDRIVNAQAEGNSVLVVAYDSESEKKKEVMNMVLAVAKESKGVSVVGLDVSKNENEDLVGEYSLKRVPMPVVLIIDKHGLLVGGLTSVQVNEKRLKTNLPTPCYSDLLKNIHDDKATIVVAYTNGMEEKEKAIALSKDANEKLGHKSGLIELDVNDEDEKNFVDILRVNGIAKSTILVINSQGQLTGRFMSDSSIDEIREAALRVVRSGCGCG</sequence>
<protein>
    <recommendedName>
        <fullName evidence="3">Thioredoxin domain-containing protein</fullName>
    </recommendedName>
</protein>
<dbReference type="Proteomes" id="UP000248079">
    <property type="component" value="Unassembled WGS sequence"/>
</dbReference>
<dbReference type="Gene3D" id="3.40.30.10">
    <property type="entry name" value="Glutaredoxin"/>
    <property type="match status" value="1"/>
</dbReference>